<dbReference type="PANTHER" id="PTHR15682:SF2">
    <property type="entry name" value="UNHEALTHY RIBOSOME BIOGENESIS PROTEIN 2 HOMOLOG"/>
    <property type="match status" value="1"/>
</dbReference>
<evidence type="ECO:0000313" key="3">
    <source>
        <dbReference type="EMBL" id="EED90466.1"/>
    </source>
</evidence>
<feature type="region of interest" description="Disordered" evidence="1">
    <location>
        <begin position="1"/>
        <end position="82"/>
    </location>
</feature>
<name>B8C8D5_THAPS</name>
<dbReference type="PANTHER" id="PTHR15682">
    <property type="entry name" value="UNHEALTHY RIBOSOME BIOGENESIS PROTEIN 2 HOMOLOG"/>
    <property type="match status" value="1"/>
</dbReference>
<reference evidence="3 4" key="1">
    <citation type="journal article" date="2004" name="Science">
        <title>The genome of the diatom Thalassiosira pseudonana: ecology, evolution, and metabolism.</title>
        <authorList>
            <person name="Armbrust E.V."/>
            <person name="Berges J.A."/>
            <person name="Bowler C."/>
            <person name="Green B.R."/>
            <person name="Martinez D."/>
            <person name="Putnam N.H."/>
            <person name="Zhou S."/>
            <person name="Allen A.E."/>
            <person name="Apt K.E."/>
            <person name="Bechner M."/>
            <person name="Brzezinski M.A."/>
            <person name="Chaal B.K."/>
            <person name="Chiovitti A."/>
            <person name="Davis A.K."/>
            <person name="Demarest M.S."/>
            <person name="Detter J.C."/>
            <person name="Glavina T."/>
            <person name="Goodstein D."/>
            <person name="Hadi M.Z."/>
            <person name="Hellsten U."/>
            <person name="Hildebrand M."/>
            <person name="Jenkins B.D."/>
            <person name="Jurka J."/>
            <person name="Kapitonov V.V."/>
            <person name="Kroger N."/>
            <person name="Lau W.W."/>
            <person name="Lane T.W."/>
            <person name="Larimer F.W."/>
            <person name="Lippmeier J.C."/>
            <person name="Lucas S."/>
            <person name="Medina M."/>
            <person name="Montsant A."/>
            <person name="Obornik M."/>
            <person name="Parker M.S."/>
            <person name="Palenik B."/>
            <person name="Pazour G.J."/>
            <person name="Richardson P.M."/>
            <person name="Rynearson T.A."/>
            <person name="Saito M.A."/>
            <person name="Schwartz D.C."/>
            <person name="Thamatrakoln K."/>
            <person name="Valentin K."/>
            <person name="Vardi A."/>
            <person name="Wilkerson F.P."/>
            <person name="Rokhsar D.S."/>
        </authorList>
    </citation>
    <scope>NUCLEOTIDE SEQUENCE [LARGE SCALE GENOMIC DNA]</scope>
    <source>
        <strain evidence="3 4">CCMP1335</strain>
    </source>
</reference>
<dbReference type="GO" id="GO:0005730">
    <property type="term" value="C:nucleolus"/>
    <property type="evidence" value="ECO:0000318"/>
    <property type="project" value="GO_Central"/>
</dbReference>
<dbReference type="KEGG" id="tps:THAPSDRAFT_24015"/>
<keyword evidence="4" id="KW-1185">Reference proteome</keyword>
<evidence type="ECO:0000256" key="1">
    <source>
        <dbReference type="SAM" id="MobiDB-lite"/>
    </source>
</evidence>
<dbReference type="OMA" id="HYPKQLY"/>
<protein>
    <recommendedName>
        <fullName evidence="2">Nucleolar 27S pre-rRNA processing Urb2/Npa2 C-terminal domain-containing protein</fullName>
    </recommendedName>
</protein>
<feature type="domain" description="Nucleolar 27S pre-rRNA processing Urb2/Npa2 C-terminal" evidence="2">
    <location>
        <begin position="1516"/>
        <end position="1702"/>
    </location>
</feature>
<dbReference type="InterPro" id="IPR018849">
    <property type="entry name" value="Urb2/Npa2_C"/>
</dbReference>
<dbReference type="InterPro" id="IPR052609">
    <property type="entry name" value="Ribosome_Biogenesis_Reg"/>
</dbReference>
<dbReference type="GeneID" id="7448084"/>
<proteinExistence type="predicted"/>
<feature type="compositionally biased region" description="Polar residues" evidence="1">
    <location>
        <begin position="18"/>
        <end position="30"/>
    </location>
</feature>
<dbReference type="EMBL" id="CM000645">
    <property type="protein sequence ID" value="EED90466.1"/>
    <property type="molecule type" value="Genomic_DNA"/>
</dbReference>
<reference evidence="3 4" key="2">
    <citation type="journal article" date="2008" name="Nature">
        <title>The Phaeodactylum genome reveals the evolutionary history of diatom genomes.</title>
        <authorList>
            <person name="Bowler C."/>
            <person name="Allen A.E."/>
            <person name="Badger J.H."/>
            <person name="Grimwood J."/>
            <person name="Jabbari K."/>
            <person name="Kuo A."/>
            <person name="Maheswari U."/>
            <person name="Martens C."/>
            <person name="Maumus F."/>
            <person name="Otillar R.P."/>
            <person name="Rayko E."/>
            <person name="Salamov A."/>
            <person name="Vandepoele K."/>
            <person name="Beszteri B."/>
            <person name="Gruber A."/>
            <person name="Heijde M."/>
            <person name="Katinka M."/>
            <person name="Mock T."/>
            <person name="Valentin K."/>
            <person name="Verret F."/>
            <person name="Berges J.A."/>
            <person name="Brownlee C."/>
            <person name="Cadoret J.P."/>
            <person name="Chiovitti A."/>
            <person name="Choi C.J."/>
            <person name="Coesel S."/>
            <person name="De Martino A."/>
            <person name="Detter J.C."/>
            <person name="Durkin C."/>
            <person name="Falciatore A."/>
            <person name="Fournet J."/>
            <person name="Haruta M."/>
            <person name="Huysman M.J."/>
            <person name="Jenkins B.D."/>
            <person name="Jiroutova K."/>
            <person name="Jorgensen R.E."/>
            <person name="Joubert Y."/>
            <person name="Kaplan A."/>
            <person name="Kroger N."/>
            <person name="Kroth P.G."/>
            <person name="La Roche J."/>
            <person name="Lindquist E."/>
            <person name="Lommer M."/>
            <person name="Martin-Jezequel V."/>
            <person name="Lopez P.J."/>
            <person name="Lucas S."/>
            <person name="Mangogna M."/>
            <person name="McGinnis K."/>
            <person name="Medlin L.K."/>
            <person name="Montsant A."/>
            <person name="Oudot-Le Secq M.P."/>
            <person name="Napoli C."/>
            <person name="Obornik M."/>
            <person name="Parker M.S."/>
            <person name="Petit J.L."/>
            <person name="Porcel B.M."/>
            <person name="Poulsen N."/>
            <person name="Robison M."/>
            <person name="Rychlewski L."/>
            <person name="Rynearson T.A."/>
            <person name="Schmutz J."/>
            <person name="Shapiro H."/>
            <person name="Siaut M."/>
            <person name="Stanley M."/>
            <person name="Sussman M.R."/>
            <person name="Taylor A.R."/>
            <person name="Vardi A."/>
            <person name="von Dassow P."/>
            <person name="Vyverman W."/>
            <person name="Willis A."/>
            <person name="Wyrwicz L.S."/>
            <person name="Rokhsar D.S."/>
            <person name="Weissenbach J."/>
            <person name="Armbrust E.V."/>
            <person name="Green B.R."/>
            <person name="Van de Peer Y."/>
            <person name="Grigoriev I.V."/>
        </authorList>
    </citation>
    <scope>NUCLEOTIDE SEQUENCE [LARGE SCALE GENOMIC DNA]</scope>
    <source>
        <strain evidence="3 4">CCMP1335</strain>
    </source>
</reference>
<feature type="compositionally biased region" description="Basic residues" evidence="1">
    <location>
        <begin position="31"/>
        <end position="40"/>
    </location>
</feature>
<dbReference type="HOGENOM" id="CLU_246621_0_0_1"/>
<sequence>METTDKGKKRSRKSISSDAVNQYNIPNSKRPTARAKRMNVKPKTDGLFMSSHPDAKIKTTFDTTRTPKPKRRKVSSGDTQSDAQKVEVANVMVEDKVMNNATPSLSASRQEEIVHHISNFLSMTTKTTKSFDSMDVDATQQSKSKEEPLDSIMYLVQFLETQDAKQFADDITITKEDVVTLLLPWSVSRLVRLALSTKEANKDGDGSLASLVWKALSSCLAVLASEATATLATTPLPSSTASVSAAMAESLLSNAFSQGTLTKLIPFAARASFASGNDTNISSTQQQQMHASCCYVQFVHRYRPSLDVACNSLLSDVDDLVSTSSQNPTAPQMQVVTATLNLILSIMGNSNPKRTFGTLCSVEVLPRLGRLNMIQSSDADGSVMNAKRLVQGILWDGLLHPVHHMDGFRTMTELRNMPDLFQLRQDNTNAPLEDGKENDVVDNPKSGGKTCYQAGLFTTLKTLLSLETNAESEGRNVISTATLLPVITRGFFERIRDHGKLMSKRVQDGSGGTATTTEEDAKLQFRFWCHAVLPALERLFVKYGSKKDLDVSLLTMTSDTLEMVLEYDAYLPSYSDPEEEHLSYLELVAKGLLLCATNDRTESTGAILGRTEALVTSFRSLLLLNHRVLHERLSHVVAFACSSLHQFNHAHSKANSLVSSIVKTYRELRQIGHFLASTRETFSTANKTNHGTGSMHNLLSCRNIMESMTLAYQSCPSGQLHEIWEFFDDWIVTAAGNLDSSDSSLVGELPFAVQSFIVFMKGIRTNKQNSPELRVLCERSMTTSLSKLLSKYDDDASLLTRQGFDLCGWLVDLHTRSSFWVDNVDVDEHGSAFLLSSDNNAERPNVLEYLHNIAENTVVSRNFKDWKATWLASYWNKKTDGILSDNLGLASSLFAPLQRLALHRVHQLHSMIYYSKVQEMEIDDDDIDNYPSNALMKEAKMLVDFSLYIACTQLTTETTAGASDESLWDALAQSLSIWTHYCDEFHAELFLIWFFSLLRREKSATVATSPIFHYEKAIVLTLARDASFYDIRELMALIMPVGIKFASTLLINNIDYGGKEMENLREAIFRETITSDTSSATYTCGMFSNGLALQQNIELDDEAIRGVAAILSFLASAPMDLPLCDVNINLVDKLCGFDELASSISELVQGKSEILDASFLKALRSNRTILATILSRTLLTSSESSSFLSGMVILRWFPRLSSQTHVDLLRVTGDATNELFSLCYDYHDKEKRSLTDFMRGLEMKVLNGDDDTFLPRLVLIRAVLRRMNILDRHNNLNKKNATSNVVFESCAKFVNIVKNKWWRMLMDNISGGDVKVAAPSLLLVSEILSFYGNHLANTTETALMPRDLAEEVKAIVGDSFELVANLQSLKKRNRDVIEASSYFMSSMAAVPIFFFECIPSAKGIELVLNGMKSSFSDQRECLLLDAALCSLIRHSGLEDIQLVVSYILRTNDGKPHEAAFIVKVYHMLITCAKSQDQQTFLSSQGKTFLLISMGLLRGKQYDTTQLVSNVALFSKMMTTLISKKELLLFSGREIAMICSEMNPLFRAYDRRETTADDDVLIFKSCCSLVSSLVSHYPKQLYGCPSPLFSLLLALLTNIFQTNAKKGLSQMALEYAKICELLIPHKDIFKKHVVSLLLAYISSLNRGMSPTTKSKLMPSIYALLDMCSEFEMRQINSMIDVSSKALFGPVFGSYQKYYQYHGQG</sequence>
<dbReference type="eggNOG" id="ENOG502SGT9">
    <property type="taxonomic scope" value="Eukaryota"/>
</dbReference>
<dbReference type="InParanoid" id="B8C8D5"/>
<dbReference type="Pfam" id="PF10441">
    <property type="entry name" value="Urb2"/>
    <property type="match status" value="1"/>
</dbReference>
<evidence type="ECO:0000259" key="2">
    <source>
        <dbReference type="Pfam" id="PF10441"/>
    </source>
</evidence>
<dbReference type="Proteomes" id="UP000001449">
    <property type="component" value="Chromosome 9"/>
</dbReference>
<dbReference type="PaxDb" id="35128-Thaps24015"/>
<evidence type="ECO:0000313" key="4">
    <source>
        <dbReference type="Proteomes" id="UP000001449"/>
    </source>
</evidence>
<accession>B8C8D5</accession>
<dbReference type="RefSeq" id="XP_002292491.1">
    <property type="nucleotide sequence ID" value="XM_002292455.1"/>
</dbReference>
<gene>
    <name evidence="3" type="ORF">THAPSDRAFT_24015</name>
</gene>
<organism evidence="3 4">
    <name type="scientific">Thalassiosira pseudonana</name>
    <name type="common">Marine diatom</name>
    <name type="synonym">Cyclotella nana</name>
    <dbReference type="NCBI Taxonomy" id="35128"/>
    <lineage>
        <taxon>Eukaryota</taxon>
        <taxon>Sar</taxon>
        <taxon>Stramenopiles</taxon>
        <taxon>Ochrophyta</taxon>
        <taxon>Bacillariophyta</taxon>
        <taxon>Coscinodiscophyceae</taxon>
        <taxon>Thalassiosirophycidae</taxon>
        <taxon>Thalassiosirales</taxon>
        <taxon>Thalassiosiraceae</taxon>
        <taxon>Thalassiosira</taxon>
    </lineage>
</organism>
<dbReference type="GO" id="GO:0042254">
    <property type="term" value="P:ribosome biogenesis"/>
    <property type="evidence" value="ECO:0000318"/>
    <property type="project" value="GO_Central"/>
</dbReference>